<dbReference type="GO" id="GO:0007264">
    <property type="term" value="P:small GTPase-mediated signal transduction"/>
    <property type="evidence" value="ECO:0007669"/>
    <property type="project" value="InterPro"/>
</dbReference>
<dbReference type="InterPro" id="IPR029030">
    <property type="entry name" value="Caspase-like_dom_sf"/>
</dbReference>
<dbReference type="PRINTS" id="PR00376">
    <property type="entry name" value="IL1BCENZYME"/>
</dbReference>
<dbReference type="PROSITE" id="PS51421">
    <property type="entry name" value="RAS"/>
    <property type="match status" value="1"/>
</dbReference>
<keyword evidence="9" id="KW-1185">Reference proteome</keyword>
<feature type="compositionally biased region" description="Basic and acidic residues" evidence="5">
    <location>
        <begin position="331"/>
        <end position="352"/>
    </location>
</feature>
<protein>
    <recommendedName>
        <fullName evidence="10">Caspase family p20 domain-containing protein</fullName>
    </recommendedName>
</protein>
<proteinExistence type="inferred from homology"/>
<name>A0A267EPF1_9PLAT</name>
<dbReference type="Proteomes" id="UP000215902">
    <property type="component" value="Unassembled WGS sequence"/>
</dbReference>
<dbReference type="PROSITE" id="PS51419">
    <property type="entry name" value="RAB"/>
    <property type="match status" value="2"/>
</dbReference>
<feature type="region of interest" description="Disordered" evidence="5">
    <location>
        <begin position="325"/>
        <end position="353"/>
    </location>
</feature>
<dbReference type="SUPFAM" id="SSF52540">
    <property type="entry name" value="P-loop containing nucleoside triphosphate hydrolases"/>
    <property type="match status" value="2"/>
</dbReference>
<dbReference type="OrthoDB" id="8830751at2759"/>
<feature type="domain" description="Caspase family p10" evidence="6">
    <location>
        <begin position="716"/>
        <end position="801"/>
    </location>
</feature>
<evidence type="ECO:0008006" key="10">
    <source>
        <dbReference type="Google" id="ProtNLM"/>
    </source>
</evidence>
<dbReference type="GO" id="GO:0005525">
    <property type="term" value="F:GTP binding"/>
    <property type="evidence" value="ECO:0007669"/>
    <property type="project" value="UniProtKB-KW"/>
</dbReference>
<sequence>MPRKWCSWSWSPTHQESSPEPSRVQTSIKCLAVGDRAVGKSSLLLTLAHEGARLVFLIKQNSSTILERTRKLFLLDIGCFEGDSNRQVNIDYSQADVLLVCFSLVGQGSFESVQTRWHAELSQRCPEIPIILVGTKLDLRNDSSTIVRLKERDQAPITNQQGMTMAKKINAMSYLECSALTCDGLTEVIGAIVRSSVSGSPRDSVTVARKPNHRRRLLGIRSFFRSIRESWKMNPVFKLSYDFSIIDAPTEDCDNDDCVYDLLQDAATGILTASEAEPCSEYEIVDSDDESNGNNASSNNRHYEKTELKHAVQTDFLQQRDDLAENSANGEEERKHADFTSTKMDKVSEQELRQPTTKRKIVLIGDEGVGKTCLILSHAKRICPADYVPTEADDCIPSSDGSADLGLWDLSGSRDFDRVRPESYGLAGVILICFSIASPSTFDSVLNRWRPEVARYCPDAPIILVGTKADLRTDPVALKRLRRMRLVPIAPTQGDDLAKEIGAVAYLECSALHRIGIDDLFKKASQVSFRRDDVYAHVYSEAKSSHPRVPRPPPLPPHPNEFYKVTSPQGLCLVVNIYKYDKGFNLENRLGSDLDVKRVESVFRKLNFQVTVLENLKCHEIAKLMSKIAISEETESHGCFFCFLMAHGSNGRIYGSDGESLEIRSILERFRANQCFNLRHKPKAFFIQACRGSDNESEKDTQVDKFVSDNTGLHCPLDSDFLLCYATTEGYSALRDKEGGSPFVQTLCDVLEERHSSEHLVDIMTNVNCRLKENPIKEKSQNLYSVTETVTRLSKKFFLDPTLA</sequence>
<dbReference type="InterPro" id="IPR015917">
    <property type="entry name" value="Pept_C14A"/>
</dbReference>
<dbReference type="SMART" id="SM00173">
    <property type="entry name" value="RAS"/>
    <property type="match status" value="1"/>
</dbReference>
<dbReference type="SMART" id="SM00174">
    <property type="entry name" value="RHO"/>
    <property type="match status" value="2"/>
</dbReference>
<dbReference type="PROSITE" id="PS51420">
    <property type="entry name" value="RHO"/>
    <property type="match status" value="2"/>
</dbReference>
<dbReference type="Pfam" id="PF00656">
    <property type="entry name" value="Peptidase_C14"/>
    <property type="match status" value="1"/>
</dbReference>
<evidence type="ECO:0000259" key="7">
    <source>
        <dbReference type="PROSITE" id="PS50208"/>
    </source>
</evidence>
<dbReference type="InterPro" id="IPR001806">
    <property type="entry name" value="Small_GTPase"/>
</dbReference>
<keyword evidence="3" id="KW-0342">GTP-binding</keyword>
<dbReference type="SMART" id="SM00175">
    <property type="entry name" value="RAB"/>
    <property type="match status" value="1"/>
</dbReference>
<dbReference type="Gene3D" id="3.40.50.300">
    <property type="entry name" value="P-loop containing nucleotide triphosphate hydrolases"/>
    <property type="match status" value="2"/>
</dbReference>
<dbReference type="SMART" id="SM00115">
    <property type="entry name" value="CASc"/>
    <property type="match status" value="1"/>
</dbReference>
<evidence type="ECO:0000256" key="4">
    <source>
        <dbReference type="RuleBase" id="RU003971"/>
    </source>
</evidence>
<organism evidence="8 9">
    <name type="scientific">Macrostomum lignano</name>
    <dbReference type="NCBI Taxonomy" id="282301"/>
    <lineage>
        <taxon>Eukaryota</taxon>
        <taxon>Metazoa</taxon>
        <taxon>Spiralia</taxon>
        <taxon>Lophotrochozoa</taxon>
        <taxon>Platyhelminthes</taxon>
        <taxon>Rhabditophora</taxon>
        <taxon>Macrostomorpha</taxon>
        <taxon>Macrostomida</taxon>
        <taxon>Macrostomidae</taxon>
        <taxon>Macrostomum</taxon>
    </lineage>
</organism>
<dbReference type="EMBL" id="NIVC01001849">
    <property type="protein sequence ID" value="PAA63378.1"/>
    <property type="molecule type" value="Genomic_DNA"/>
</dbReference>
<comment type="caution">
    <text evidence="8">The sequence shown here is derived from an EMBL/GenBank/DDBJ whole genome shotgun (WGS) entry which is preliminary data.</text>
</comment>
<evidence type="ECO:0000313" key="9">
    <source>
        <dbReference type="Proteomes" id="UP000215902"/>
    </source>
</evidence>
<evidence type="ECO:0000256" key="5">
    <source>
        <dbReference type="SAM" id="MobiDB-lite"/>
    </source>
</evidence>
<dbReference type="Pfam" id="PF00071">
    <property type="entry name" value="Ras"/>
    <property type="match status" value="2"/>
</dbReference>
<evidence type="ECO:0000259" key="6">
    <source>
        <dbReference type="PROSITE" id="PS50207"/>
    </source>
</evidence>
<dbReference type="InterPro" id="IPR001309">
    <property type="entry name" value="Pept_C14_p20"/>
</dbReference>
<comment type="similarity">
    <text evidence="1 4">Belongs to the peptidase C14A family.</text>
</comment>
<dbReference type="GO" id="GO:0004197">
    <property type="term" value="F:cysteine-type endopeptidase activity"/>
    <property type="evidence" value="ECO:0007669"/>
    <property type="project" value="InterPro"/>
</dbReference>
<dbReference type="PANTHER" id="PTHR24072">
    <property type="entry name" value="RHO FAMILY GTPASE"/>
    <property type="match status" value="1"/>
</dbReference>
<evidence type="ECO:0000256" key="3">
    <source>
        <dbReference type="ARBA" id="ARBA00023134"/>
    </source>
</evidence>
<accession>A0A267EPF1</accession>
<evidence type="ECO:0000256" key="2">
    <source>
        <dbReference type="ARBA" id="ARBA00022741"/>
    </source>
</evidence>
<gene>
    <name evidence="8" type="ORF">BOX15_Mlig016669g1</name>
</gene>
<dbReference type="InterPro" id="IPR002138">
    <property type="entry name" value="Pept_C14_p10"/>
</dbReference>
<keyword evidence="2" id="KW-0547">Nucleotide-binding</keyword>
<dbReference type="FunFam" id="3.40.50.300:FF:000118">
    <property type="entry name" value="Rho-related GTP-binding protein RhoG"/>
    <property type="match status" value="1"/>
</dbReference>
<evidence type="ECO:0000313" key="8">
    <source>
        <dbReference type="EMBL" id="PAA63378.1"/>
    </source>
</evidence>
<dbReference type="GO" id="GO:0003924">
    <property type="term" value="F:GTPase activity"/>
    <property type="evidence" value="ECO:0007669"/>
    <property type="project" value="InterPro"/>
</dbReference>
<feature type="domain" description="Caspase family p20" evidence="7">
    <location>
        <begin position="568"/>
        <end position="694"/>
    </location>
</feature>
<dbReference type="SUPFAM" id="SSF52129">
    <property type="entry name" value="Caspase-like"/>
    <property type="match status" value="1"/>
</dbReference>
<dbReference type="CDD" id="cd00157">
    <property type="entry name" value="Rho"/>
    <property type="match status" value="1"/>
</dbReference>
<dbReference type="InterPro" id="IPR005225">
    <property type="entry name" value="Small_GTP-bd"/>
</dbReference>
<dbReference type="STRING" id="282301.A0A267EPF1"/>
<dbReference type="AlphaFoldDB" id="A0A267EPF1"/>
<dbReference type="InterPro" id="IPR011600">
    <property type="entry name" value="Pept_C14_caspase"/>
</dbReference>
<dbReference type="InterPro" id="IPR003578">
    <property type="entry name" value="Small_GTPase_Rho"/>
</dbReference>
<dbReference type="InterPro" id="IPR027417">
    <property type="entry name" value="P-loop_NTPase"/>
</dbReference>
<dbReference type="PROSITE" id="PS50207">
    <property type="entry name" value="CASPASE_P10"/>
    <property type="match status" value="1"/>
</dbReference>
<dbReference type="NCBIfam" id="TIGR00231">
    <property type="entry name" value="small_GTP"/>
    <property type="match status" value="1"/>
</dbReference>
<dbReference type="PROSITE" id="PS50208">
    <property type="entry name" value="CASPASE_P20"/>
    <property type="match status" value="1"/>
</dbReference>
<dbReference type="Gene3D" id="3.40.50.1460">
    <property type="match status" value="1"/>
</dbReference>
<dbReference type="GO" id="GO:0006508">
    <property type="term" value="P:proteolysis"/>
    <property type="evidence" value="ECO:0007669"/>
    <property type="project" value="InterPro"/>
</dbReference>
<evidence type="ECO:0000256" key="1">
    <source>
        <dbReference type="ARBA" id="ARBA00010134"/>
    </source>
</evidence>
<reference evidence="8 9" key="1">
    <citation type="submission" date="2017-06" db="EMBL/GenBank/DDBJ databases">
        <title>A platform for efficient transgenesis in Macrostomum lignano, a flatworm model organism for stem cell research.</title>
        <authorList>
            <person name="Berezikov E."/>
        </authorList>
    </citation>
    <scope>NUCLEOTIDE SEQUENCE [LARGE SCALE GENOMIC DNA]</scope>
    <source>
        <strain evidence="8">DV1</strain>
        <tissue evidence="8">Whole organism</tissue>
    </source>
</reference>